<evidence type="ECO:0000313" key="2">
    <source>
        <dbReference type="Proteomes" id="UP000184604"/>
    </source>
</evidence>
<proteinExistence type="predicted"/>
<dbReference type="OrthoDB" id="1669646at2"/>
<dbReference type="AlphaFoldDB" id="A0A1L5FC41"/>
<gene>
    <name evidence="1" type="ORF">BS101_18535</name>
</gene>
<dbReference type="RefSeq" id="WP_073540151.1">
    <property type="nucleotide sequence ID" value="NZ_CP018335.1"/>
</dbReference>
<organism evidence="1 2">
    <name type="scientific">Clostridium kluyveri</name>
    <dbReference type="NCBI Taxonomy" id="1534"/>
    <lineage>
        <taxon>Bacteria</taxon>
        <taxon>Bacillati</taxon>
        <taxon>Bacillota</taxon>
        <taxon>Clostridia</taxon>
        <taxon>Eubacteriales</taxon>
        <taxon>Clostridiaceae</taxon>
        <taxon>Clostridium</taxon>
    </lineage>
</organism>
<protein>
    <submittedName>
        <fullName evidence="1">Uncharacterized protein</fullName>
    </submittedName>
</protein>
<reference evidence="1 2" key="1">
    <citation type="submission" date="2016-12" db="EMBL/GenBank/DDBJ databases">
        <title>Complete genome sequence of Clostridium kluyveri JZZ isolated from the pit mud of a Chinese flavor liquor-making factory.</title>
        <authorList>
            <person name="Wang Y."/>
        </authorList>
    </citation>
    <scope>NUCLEOTIDE SEQUENCE [LARGE SCALE GENOMIC DNA]</scope>
    <source>
        <strain evidence="1 2">JZZ</strain>
    </source>
</reference>
<sequence>MGRNSNFSISEVEYLENNWGIKSINAMANDLNRSISSIMNKKTRLQLGAFLDNGEYITVNQLFKAIGREKGTGYTLRNWIRKGFPVKNKKVLNSSFRVVYLEDFWKWAREYRMHIDFSKFKENELGLEPDWVKGQRRADIAFSKYKVTQWTKKEDSQLESLLGIFRYSYRELSMQILRTEAGIKRRINDLGLNMWPIKDLSRSWRSEEISIVTDMYNNGYKSDVIKEYINKSAQAINGKIERLIRDGILVKHK</sequence>
<name>A0A1L5FC41_CLOKL</name>
<dbReference type="Proteomes" id="UP000184604">
    <property type="component" value="Chromosome"/>
</dbReference>
<evidence type="ECO:0000313" key="1">
    <source>
        <dbReference type="EMBL" id="APM40575.1"/>
    </source>
</evidence>
<accession>A0A1L5FC41</accession>
<dbReference type="EMBL" id="CP018335">
    <property type="protein sequence ID" value="APM40575.1"/>
    <property type="molecule type" value="Genomic_DNA"/>
</dbReference>